<dbReference type="Gene3D" id="3.40.50.880">
    <property type="match status" value="1"/>
</dbReference>
<dbReference type="EMBL" id="BMHP01000010">
    <property type="protein sequence ID" value="GGD98436.1"/>
    <property type="molecule type" value="Genomic_DNA"/>
</dbReference>
<evidence type="ECO:0000313" key="2">
    <source>
        <dbReference type="Proteomes" id="UP000612456"/>
    </source>
</evidence>
<reference evidence="1" key="2">
    <citation type="submission" date="2020-09" db="EMBL/GenBank/DDBJ databases">
        <authorList>
            <person name="Sun Q."/>
            <person name="Zhou Y."/>
        </authorList>
    </citation>
    <scope>NUCLEOTIDE SEQUENCE</scope>
    <source>
        <strain evidence="1">CGMCC 1.15178</strain>
    </source>
</reference>
<evidence type="ECO:0000313" key="1">
    <source>
        <dbReference type="EMBL" id="GGD98436.1"/>
    </source>
</evidence>
<name>A0A917E2X5_9BACL</name>
<dbReference type="RefSeq" id="WP_188999632.1">
    <property type="nucleotide sequence ID" value="NZ_BMHP01000010.1"/>
</dbReference>
<accession>A0A917E2X5</accession>
<proteinExistence type="predicted"/>
<gene>
    <name evidence="1" type="ORF">GCM10010911_66540</name>
</gene>
<dbReference type="Gene3D" id="3.20.20.370">
    <property type="entry name" value="Glycoside hydrolase/deacetylase"/>
    <property type="match status" value="1"/>
</dbReference>
<comment type="caution">
    <text evidence="1">The sequence shown here is derived from an EMBL/GenBank/DDBJ whole genome shotgun (WGS) entry which is preliminary data.</text>
</comment>
<dbReference type="InterPro" id="IPR029062">
    <property type="entry name" value="Class_I_gatase-like"/>
</dbReference>
<keyword evidence="2" id="KW-1185">Reference proteome</keyword>
<dbReference type="AlphaFoldDB" id="A0A917E2X5"/>
<dbReference type="Proteomes" id="UP000612456">
    <property type="component" value="Unassembled WGS sequence"/>
</dbReference>
<reference evidence="1" key="1">
    <citation type="journal article" date="2014" name="Int. J. Syst. Evol. Microbiol.">
        <title>Complete genome sequence of Corynebacterium casei LMG S-19264T (=DSM 44701T), isolated from a smear-ripened cheese.</title>
        <authorList>
            <consortium name="US DOE Joint Genome Institute (JGI-PGF)"/>
            <person name="Walter F."/>
            <person name="Albersmeier A."/>
            <person name="Kalinowski J."/>
            <person name="Ruckert C."/>
        </authorList>
    </citation>
    <scope>NUCLEOTIDE SEQUENCE</scope>
    <source>
        <strain evidence="1">CGMCC 1.15178</strain>
    </source>
</reference>
<sequence>MKHSTTGYIYDQPTKDHTLSQGRNYWYAYMEEIWDEMGLRASRLTRADLSVLGSLAQLKFLFIDVHDLSAAEQQSLREWVSQGGILIGSAIKGADDLFGIQSLAVQSQPDDEYTISGYANFQMEAGAQENRLDPFYQFRGALLPIISPLSIVEVKADHAQAAAMLLNAGRMPMAKAYPAVVEGRIGQGQTWYFAFDFAQTLWVMHQGRPIDRDYDGDGYYRTGDAIPFSRLHDLSIPYGDYWLQFLEGILTQHPQPFIHQLPPFADGNVPDLLIHYGGDDECVPEYQMIASNYMKAKGLPYHINLMPIAGKFAIDSEEFKAIKNNGHDLSIHFDFVKPHFHYTEKDIQEQINLFTEAFGETPIASVNHWCTGTGWAEHARWASAHGMKGDNSRAHAFNPPYNPINLMGYGFGTVYPHFVYDDYKHGNVKIPFVNIPIGFFEPRIYEESRVEDISRIHEAIDRAAFFRWTLNMFIHPVYIADDNENKHCLPALDEVLDYLEVKRLKAIHHSTNQLCLWWIDRSQTRIDDYAVSVNANNQSVISFVAETEAVSGVIVKLPLPASVSEPIFYMLDGERKATVIQQQNGRLWALVQVPKGKHEIEIALT</sequence>
<evidence type="ECO:0008006" key="3">
    <source>
        <dbReference type="Google" id="ProtNLM"/>
    </source>
</evidence>
<protein>
    <recommendedName>
        <fullName evidence="3">Beta-galactosidase trimerisation domain-containing protein</fullName>
    </recommendedName>
</protein>
<organism evidence="1 2">
    <name type="scientific">Paenibacillus nasutitermitis</name>
    <dbReference type="NCBI Taxonomy" id="1652958"/>
    <lineage>
        <taxon>Bacteria</taxon>
        <taxon>Bacillati</taxon>
        <taxon>Bacillota</taxon>
        <taxon>Bacilli</taxon>
        <taxon>Bacillales</taxon>
        <taxon>Paenibacillaceae</taxon>
        <taxon>Paenibacillus</taxon>
    </lineage>
</organism>